<dbReference type="AlphaFoldDB" id="A0A382A9H0"/>
<accession>A0A382A9H0</accession>
<proteinExistence type="predicted"/>
<feature type="non-terminal residue" evidence="1">
    <location>
        <position position="80"/>
    </location>
</feature>
<dbReference type="EMBL" id="UINC01024334">
    <property type="protein sequence ID" value="SVA97752.1"/>
    <property type="molecule type" value="Genomic_DNA"/>
</dbReference>
<name>A0A382A9H0_9ZZZZ</name>
<sequence>MSQIRTAICLLVVVVSAVVLPITHGVHETVDHDCTLCQLRHSAIGIVSDGPAVVDRFESVTRSQQCVVGPFTSHHQLPAG</sequence>
<protein>
    <submittedName>
        <fullName evidence="1">Uncharacterized protein</fullName>
    </submittedName>
</protein>
<reference evidence="1" key="1">
    <citation type="submission" date="2018-05" db="EMBL/GenBank/DDBJ databases">
        <authorList>
            <person name="Lanie J.A."/>
            <person name="Ng W.-L."/>
            <person name="Kazmierczak K.M."/>
            <person name="Andrzejewski T.M."/>
            <person name="Davidsen T.M."/>
            <person name="Wayne K.J."/>
            <person name="Tettelin H."/>
            <person name="Glass J.I."/>
            <person name="Rusch D."/>
            <person name="Podicherti R."/>
            <person name="Tsui H.-C.T."/>
            <person name="Winkler M.E."/>
        </authorList>
    </citation>
    <scope>NUCLEOTIDE SEQUENCE</scope>
</reference>
<gene>
    <name evidence="1" type="ORF">METZ01_LOCUS150606</name>
</gene>
<organism evidence="1">
    <name type="scientific">marine metagenome</name>
    <dbReference type="NCBI Taxonomy" id="408172"/>
    <lineage>
        <taxon>unclassified sequences</taxon>
        <taxon>metagenomes</taxon>
        <taxon>ecological metagenomes</taxon>
    </lineage>
</organism>
<evidence type="ECO:0000313" key="1">
    <source>
        <dbReference type="EMBL" id="SVA97752.1"/>
    </source>
</evidence>